<dbReference type="GO" id="GO:0003735">
    <property type="term" value="F:structural constituent of ribosome"/>
    <property type="evidence" value="ECO:0007669"/>
    <property type="project" value="InterPro"/>
</dbReference>
<evidence type="ECO:0000256" key="1">
    <source>
        <dbReference type="ARBA" id="ARBA00006700"/>
    </source>
</evidence>
<protein>
    <recommendedName>
        <fullName evidence="6">Large ribosomal subunit protein uL23</fullName>
    </recommendedName>
</protein>
<dbReference type="InterPro" id="IPR012678">
    <property type="entry name" value="Ribosomal_uL23/eL15/eS24_sf"/>
</dbReference>
<dbReference type="GO" id="GO:1990904">
    <property type="term" value="C:ribonucleoprotein complex"/>
    <property type="evidence" value="ECO:0007669"/>
    <property type="project" value="UniProtKB-KW"/>
</dbReference>
<dbReference type="GO" id="GO:0019843">
    <property type="term" value="F:rRNA binding"/>
    <property type="evidence" value="ECO:0007669"/>
    <property type="project" value="UniProtKB-UniRule"/>
</dbReference>
<dbReference type="AlphaFoldDB" id="A0A5N8WYP1"/>
<dbReference type="Pfam" id="PF00276">
    <property type="entry name" value="Ribosomal_L23"/>
    <property type="match status" value="1"/>
</dbReference>
<dbReference type="PROSITE" id="PS00050">
    <property type="entry name" value="RIBOSOMAL_L23"/>
    <property type="match status" value="1"/>
</dbReference>
<dbReference type="GO" id="GO:0006412">
    <property type="term" value="P:translation"/>
    <property type="evidence" value="ECO:0007669"/>
    <property type="project" value="UniProtKB-UniRule"/>
</dbReference>
<gene>
    <name evidence="6" type="primary">rplW</name>
    <name evidence="9" type="ORF">FPZ41_25190</name>
</gene>
<dbReference type="Proteomes" id="UP000373149">
    <property type="component" value="Unassembled WGS sequence"/>
</dbReference>
<dbReference type="InterPro" id="IPR001014">
    <property type="entry name" value="Ribosomal_uL23_CS"/>
</dbReference>
<keyword evidence="4 6" id="KW-0689">Ribosomal protein</keyword>
<evidence type="ECO:0000313" key="10">
    <source>
        <dbReference type="Proteomes" id="UP000373149"/>
    </source>
</evidence>
<sequence length="139" mass="15064">MATRHPSIASKAAKAAKAARVAKARRHATEGKNTVVTPASKSYTDPRDVLLKPVVSEKSYALLDENKYTFIVDPNANKTQIKQAVQAVFQVKVTGVNTINRIGKRKRTKTGFGQRASTKRAIVTLAEGDRIDIFGGPTS</sequence>
<organism evidence="9 10">
    <name type="scientific">Streptomyces acidicola</name>
    <dbReference type="NCBI Taxonomy" id="2596892"/>
    <lineage>
        <taxon>Bacteria</taxon>
        <taxon>Bacillati</taxon>
        <taxon>Actinomycetota</taxon>
        <taxon>Actinomycetes</taxon>
        <taxon>Kitasatosporales</taxon>
        <taxon>Streptomycetaceae</taxon>
        <taxon>Streptomyces</taxon>
    </lineage>
</organism>
<comment type="function">
    <text evidence="6">One of the early assembly proteins it binds 23S rRNA. One of the proteins that surrounds the polypeptide exit tunnel on the outside of the ribosome. Forms the main docking site for trigger factor binding to the ribosome.</text>
</comment>
<evidence type="ECO:0000313" key="9">
    <source>
        <dbReference type="EMBL" id="MPY51678.1"/>
    </source>
</evidence>
<dbReference type="Gene3D" id="3.30.70.330">
    <property type="match status" value="1"/>
</dbReference>
<evidence type="ECO:0000256" key="7">
    <source>
        <dbReference type="RuleBase" id="RU003934"/>
    </source>
</evidence>
<keyword evidence="5 6" id="KW-0687">Ribonucleoprotein</keyword>
<dbReference type="PANTHER" id="PTHR11620">
    <property type="entry name" value="60S RIBOSOMAL PROTEIN L23A"/>
    <property type="match status" value="1"/>
</dbReference>
<keyword evidence="2 6" id="KW-0699">rRNA-binding</keyword>
<dbReference type="GO" id="GO:0005840">
    <property type="term" value="C:ribosome"/>
    <property type="evidence" value="ECO:0007669"/>
    <property type="project" value="UniProtKB-KW"/>
</dbReference>
<dbReference type="FunFam" id="3.30.70.330:FF:000001">
    <property type="entry name" value="50S ribosomal protein L23"/>
    <property type="match status" value="1"/>
</dbReference>
<dbReference type="SUPFAM" id="SSF54189">
    <property type="entry name" value="Ribosomal proteins S24e, L23 and L15e"/>
    <property type="match status" value="1"/>
</dbReference>
<dbReference type="HAMAP" id="MF_01369_B">
    <property type="entry name" value="Ribosomal_uL23_B"/>
    <property type="match status" value="1"/>
</dbReference>
<comment type="subunit">
    <text evidence="6">Part of the 50S ribosomal subunit. Contacts protein L29, and trigger factor when it is bound to the ribosome.</text>
</comment>
<dbReference type="NCBIfam" id="NF004364">
    <property type="entry name" value="PRK05738.2-5"/>
    <property type="match status" value="1"/>
</dbReference>
<accession>A0A5N8WYP1</accession>
<dbReference type="EMBL" id="VMNX01000105">
    <property type="protein sequence ID" value="MPY51678.1"/>
    <property type="molecule type" value="Genomic_DNA"/>
</dbReference>
<evidence type="ECO:0000256" key="2">
    <source>
        <dbReference type="ARBA" id="ARBA00022730"/>
    </source>
</evidence>
<dbReference type="InterPro" id="IPR012677">
    <property type="entry name" value="Nucleotide-bd_a/b_plait_sf"/>
</dbReference>
<feature type="compositionally biased region" description="Polar residues" evidence="8">
    <location>
        <begin position="31"/>
        <end position="43"/>
    </location>
</feature>
<keyword evidence="3 6" id="KW-0694">RNA-binding</keyword>
<evidence type="ECO:0000256" key="6">
    <source>
        <dbReference type="HAMAP-Rule" id="MF_01369"/>
    </source>
</evidence>
<evidence type="ECO:0000256" key="8">
    <source>
        <dbReference type="SAM" id="MobiDB-lite"/>
    </source>
</evidence>
<comment type="similarity">
    <text evidence="1 6 7">Belongs to the universal ribosomal protein uL23 family.</text>
</comment>
<reference evidence="9 10" key="1">
    <citation type="submission" date="2019-09" db="EMBL/GenBank/DDBJ databases">
        <authorList>
            <person name="Duangmal K."/>
            <person name="Teo W.F.A."/>
            <person name="Lipun K."/>
        </authorList>
    </citation>
    <scope>NUCLEOTIDE SEQUENCE [LARGE SCALE GENOMIC DNA]</scope>
    <source>
        <strain evidence="9 10">K1PN6</strain>
    </source>
</reference>
<evidence type="ECO:0000256" key="3">
    <source>
        <dbReference type="ARBA" id="ARBA00022884"/>
    </source>
</evidence>
<name>A0A5N8WYP1_9ACTN</name>
<keyword evidence="10" id="KW-1185">Reference proteome</keyword>
<comment type="caution">
    <text evidence="9">The sequence shown here is derived from an EMBL/GenBank/DDBJ whole genome shotgun (WGS) entry which is preliminary data.</text>
</comment>
<dbReference type="NCBIfam" id="NF004363">
    <property type="entry name" value="PRK05738.2-4"/>
    <property type="match status" value="1"/>
</dbReference>
<evidence type="ECO:0000256" key="5">
    <source>
        <dbReference type="ARBA" id="ARBA00023274"/>
    </source>
</evidence>
<feature type="region of interest" description="Disordered" evidence="8">
    <location>
        <begin position="22"/>
        <end position="43"/>
    </location>
</feature>
<dbReference type="RefSeq" id="WP_152865992.1">
    <property type="nucleotide sequence ID" value="NZ_VMNX01000105.1"/>
</dbReference>
<proteinExistence type="inferred from homology"/>
<dbReference type="InterPro" id="IPR013025">
    <property type="entry name" value="Ribosomal_uL23-like"/>
</dbReference>
<evidence type="ECO:0000256" key="4">
    <source>
        <dbReference type="ARBA" id="ARBA00022980"/>
    </source>
</evidence>